<evidence type="ECO:0000313" key="6">
    <source>
        <dbReference type="EMBL" id="AAB85395.1"/>
    </source>
</evidence>
<dbReference type="Proteomes" id="UP000005223">
    <property type="component" value="Chromosome"/>
</dbReference>
<dbReference type="HOGENOM" id="CLU_042344_3_2_2"/>
<dbReference type="EMBL" id="AE000666">
    <property type="protein sequence ID" value="AAB85395.1"/>
    <property type="molecule type" value="Genomic_DNA"/>
</dbReference>
<keyword evidence="3" id="KW-0560">Oxidoreductase</keyword>
<dbReference type="GO" id="GO:0055129">
    <property type="term" value="P:L-proline biosynthetic process"/>
    <property type="evidence" value="ECO:0007669"/>
    <property type="project" value="TreeGrafter"/>
</dbReference>
<dbReference type="InterPro" id="IPR028939">
    <property type="entry name" value="P5C_Rdtase_cat_N"/>
</dbReference>
<dbReference type="SUPFAM" id="SSF48179">
    <property type="entry name" value="6-phosphogluconate dehydrogenase C-terminal domain-like"/>
    <property type="match status" value="1"/>
</dbReference>
<dbReference type="EnsemblBacteria" id="AAB85395">
    <property type="protein sequence ID" value="AAB85395"/>
    <property type="gene ID" value="MTH_897"/>
</dbReference>
<dbReference type="Pfam" id="PF03807">
    <property type="entry name" value="F420_oxidored"/>
    <property type="match status" value="1"/>
</dbReference>
<dbReference type="InParanoid" id="O26983"/>
<dbReference type="InterPro" id="IPR036291">
    <property type="entry name" value="NAD(P)-bd_dom_sf"/>
</dbReference>
<dbReference type="SUPFAM" id="SSF51735">
    <property type="entry name" value="NAD(P)-binding Rossmann-fold domains"/>
    <property type="match status" value="1"/>
</dbReference>
<dbReference type="PIRSF" id="PIRSF000193">
    <property type="entry name" value="Pyrrol-5-carb_rd"/>
    <property type="match status" value="1"/>
</dbReference>
<evidence type="ECO:0000259" key="5">
    <source>
        <dbReference type="Pfam" id="PF03807"/>
    </source>
</evidence>
<evidence type="ECO:0000256" key="1">
    <source>
        <dbReference type="ARBA" id="ARBA00005525"/>
    </source>
</evidence>
<organism evidence="6 7">
    <name type="scientific">Methanothermobacter thermautotrophicus (strain ATCC 29096 / DSM 1053 / JCM 10044 / NBRC 100330 / Delta H)</name>
    <name type="common">Methanobacterium thermoautotrophicum</name>
    <dbReference type="NCBI Taxonomy" id="187420"/>
    <lineage>
        <taxon>Archaea</taxon>
        <taxon>Methanobacteriati</taxon>
        <taxon>Methanobacteriota</taxon>
        <taxon>Methanomada group</taxon>
        <taxon>Methanobacteria</taxon>
        <taxon>Methanobacteriales</taxon>
        <taxon>Methanobacteriaceae</taxon>
        <taxon>Methanothermobacter</taxon>
    </lineage>
</organism>
<dbReference type="PIR" id="H69219">
    <property type="entry name" value="H69219"/>
</dbReference>
<dbReference type="InterPro" id="IPR000304">
    <property type="entry name" value="Pyrroline-COOH_reductase"/>
</dbReference>
<reference evidence="6 7" key="1">
    <citation type="journal article" date="1997" name="J. Bacteriol.">
        <title>Complete genome sequence of Methanobacterium thermoautotrophicum deltaH: functional analysis and comparative genomics.</title>
        <authorList>
            <person name="Smith D.R."/>
            <person name="Doucette-Stamm L.A."/>
            <person name="Deloughery C."/>
            <person name="Lee H.-M."/>
            <person name="Dubois J."/>
            <person name="Aldredge T."/>
            <person name="Bashirzadeh R."/>
            <person name="Blakely D."/>
            <person name="Cook R."/>
            <person name="Gilbert K."/>
            <person name="Harrison D."/>
            <person name="Hoang L."/>
            <person name="Keagle P."/>
            <person name="Lumm W."/>
            <person name="Pothier B."/>
            <person name="Qiu D."/>
            <person name="Spadafora R."/>
            <person name="Vicare R."/>
            <person name="Wang Y."/>
            <person name="Wierzbowski J."/>
            <person name="Gibson R."/>
            <person name="Jiwani N."/>
            <person name="Caruso A."/>
            <person name="Bush D."/>
            <person name="Safer H."/>
            <person name="Patwell D."/>
            <person name="Prabhakar S."/>
            <person name="McDougall S."/>
            <person name="Shimer G."/>
            <person name="Goyal A."/>
            <person name="Pietrovski S."/>
            <person name="Church G.M."/>
            <person name="Daniels C.J."/>
            <person name="Mao J.-i."/>
            <person name="Rice P."/>
            <person name="Nolling J."/>
            <person name="Reeve J.N."/>
        </authorList>
    </citation>
    <scope>NUCLEOTIDE SEQUENCE [LARGE SCALE GENOMIC DNA]</scope>
    <source>
        <strain evidence="7">ATCC 29096 / DSM 1053 / JCM 10044 / NBRC 100330 / Delta H</strain>
    </source>
</reference>
<feature type="binding site" evidence="4">
    <location>
        <begin position="68"/>
        <end position="71"/>
    </location>
    <ligand>
        <name>NADP(+)</name>
        <dbReference type="ChEBI" id="CHEBI:58349"/>
    </ligand>
</feature>
<dbReference type="KEGG" id="mth:MTH_897"/>
<protein>
    <submittedName>
        <fullName evidence="6">Pyrroline-5-carboxylate reductase</fullName>
    </submittedName>
</protein>
<evidence type="ECO:0000256" key="2">
    <source>
        <dbReference type="ARBA" id="ARBA00022857"/>
    </source>
</evidence>
<dbReference type="PANTHER" id="PTHR11645">
    <property type="entry name" value="PYRROLINE-5-CARBOXYLATE REDUCTASE"/>
    <property type="match status" value="1"/>
</dbReference>
<dbReference type="STRING" id="187420.MTH_897"/>
<comment type="similarity">
    <text evidence="1">Belongs to the pyrroline-5-carboxylate reductase family.</text>
</comment>
<feature type="domain" description="Pyrroline-5-carboxylate reductase catalytic N-terminal" evidence="5">
    <location>
        <begin position="5"/>
        <end position="94"/>
    </location>
</feature>
<dbReference type="PANTHER" id="PTHR11645:SF0">
    <property type="entry name" value="PYRROLINE-5-CARBOXYLATE REDUCTASE 3"/>
    <property type="match status" value="1"/>
</dbReference>
<name>O26983_METTH</name>
<proteinExistence type="inferred from homology"/>
<keyword evidence="7" id="KW-1185">Reference proteome</keyword>
<dbReference type="PaxDb" id="187420-MTH_897"/>
<gene>
    <name evidence="6" type="ordered locus">MTH_897</name>
</gene>
<dbReference type="AlphaFoldDB" id="O26983"/>
<evidence type="ECO:0000313" key="7">
    <source>
        <dbReference type="Proteomes" id="UP000005223"/>
    </source>
</evidence>
<evidence type="ECO:0000256" key="4">
    <source>
        <dbReference type="PIRSR" id="PIRSR000193-1"/>
    </source>
</evidence>
<evidence type="ECO:0000256" key="3">
    <source>
        <dbReference type="ARBA" id="ARBA00023002"/>
    </source>
</evidence>
<dbReference type="InterPro" id="IPR008927">
    <property type="entry name" value="6-PGluconate_DH-like_C_sf"/>
</dbReference>
<keyword evidence="2 4" id="KW-0521">NADP</keyword>
<dbReference type="GO" id="GO:0004735">
    <property type="term" value="F:pyrroline-5-carboxylate reductase activity"/>
    <property type="evidence" value="ECO:0007669"/>
    <property type="project" value="InterPro"/>
</dbReference>
<accession>O26983</accession>
<dbReference type="Gene3D" id="3.40.50.720">
    <property type="entry name" value="NAD(P)-binding Rossmann-like Domain"/>
    <property type="match status" value="1"/>
</dbReference>
<sequence length="253" mass="27979">MMEMRITFLGGGRVVRIILGGLQRAGKLPREVMVCDPDEDSLRSLEDEFGVKTSADCSSMEGDVIFLALHPPVLKDVLNKMESPSPESLIVSLAPRIRIEEIQQALDHPKVARVIPNALSLVNRGYNPFSAADELTGTDLEILQSLFEPLGKFPEVSEDKLEAYAVITAMGPTYLWFQLAELEKLAVEFGMSPDEAATAVHSMASGAVEALYSHPNRDMVMDLIAVKPLEDAEDDIRAIYRKSLMRIYQSLTE</sequence>